<evidence type="ECO:0000313" key="4">
    <source>
        <dbReference type="EMBL" id="GAA3703749.1"/>
    </source>
</evidence>
<feature type="compositionally biased region" description="Low complexity" evidence="1">
    <location>
        <begin position="104"/>
        <end position="124"/>
    </location>
</feature>
<dbReference type="RefSeq" id="WP_345154528.1">
    <property type="nucleotide sequence ID" value="NZ_BAABEO010000035.1"/>
</dbReference>
<proteinExistence type="predicted"/>
<dbReference type="Proteomes" id="UP001500752">
    <property type="component" value="Unassembled WGS sequence"/>
</dbReference>
<organism evidence="4 5">
    <name type="scientific">Arthrobacter ginkgonis</name>
    <dbReference type="NCBI Taxonomy" id="1630594"/>
    <lineage>
        <taxon>Bacteria</taxon>
        <taxon>Bacillati</taxon>
        <taxon>Actinomycetota</taxon>
        <taxon>Actinomycetes</taxon>
        <taxon>Micrococcales</taxon>
        <taxon>Micrococcaceae</taxon>
        <taxon>Arthrobacter</taxon>
    </lineage>
</organism>
<dbReference type="InterPro" id="IPR027381">
    <property type="entry name" value="LytR/CpsA/Psr_C"/>
</dbReference>
<evidence type="ECO:0000256" key="2">
    <source>
        <dbReference type="SAM" id="Phobius"/>
    </source>
</evidence>
<gene>
    <name evidence="4" type="ORF">GCM10023081_45110</name>
</gene>
<keyword evidence="2" id="KW-1133">Transmembrane helix</keyword>
<feature type="compositionally biased region" description="Basic and acidic residues" evidence="1">
    <location>
        <begin position="1"/>
        <end position="26"/>
    </location>
</feature>
<evidence type="ECO:0000313" key="5">
    <source>
        <dbReference type="Proteomes" id="UP001500752"/>
    </source>
</evidence>
<evidence type="ECO:0000259" key="3">
    <source>
        <dbReference type="Pfam" id="PF13399"/>
    </source>
</evidence>
<name>A0ABP7DG84_9MICC</name>
<feature type="transmembrane region" description="Helical" evidence="2">
    <location>
        <begin position="35"/>
        <end position="56"/>
    </location>
</feature>
<feature type="domain" description="LytR/CpsA/Psr regulator C-terminal" evidence="3">
    <location>
        <begin position="137"/>
        <end position="220"/>
    </location>
</feature>
<evidence type="ECO:0000256" key="1">
    <source>
        <dbReference type="SAM" id="MobiDB-lite"/>
    </source>
</evidence>
<sequence>MSKYPRDEFDRTPEFTDRKGVHREQPAVKGGGSGLGLLMGVGVLALVVGLVSFLVLPRVLGTDATAVAAQTTAAASSTSEPAESEAVESEPAESESAESESAEPADASEPVAAESPSASATPSATKEATVAVNYAAAVGVYNGSSISGLAGNGLAKLQGSGFSSLSAGNWTKKVDASVVYYKSDASRATALETARVLGIATVYQTPNIPVEISVVLGRSYG</sequence>
<dbReference type="Gene3D" id="3.30.70.2390">
    <property type="match status" value="1"/>
</dbReference>
<protein>
    <recommendedName>
        <fullName evidence="3">LytR/CpsA/Psr regulator C-terminal domain-containing protein</fullName>
    </recommendedName>
</protein>
<comment type="caution">
    <text evidence="4">The sequence shown here is derived from an EMBL/GenBank/DDBJ whole genome shotgun (WGS) entry which is preliminary data.</text>
</comment>
<keyword evidence="5" id="KW-1185">Reference proteome</keyword>
<dbReference type="EMBL" id="BAABEO010000035">
    <property type="protein sequence ID" value="GAA3703749.1"/>
    <property type="molecule type" value="Genomic_DNA"/>
</dbReference>
<feature type="region of interest" description="Disordered" evidence="1">
    <location>
        <begin position="1"/>
        <end position="32"/>
    </location>
</feature>
<accession>A0ABP7DG84</accession>
<reference evidence="5" key="1">
    <citation type="journal article" date="2019" name="Int. J. Syst. Evol. Microbiol.">
        <title>The Global Catalogue of Microorganisms (GCM) 10K type strain sequencing project: providing services to taxonomists for standard genome sequencing and annotation.</title>
        <authorList>
            <consortium name="The Broad Institute Genomics Platform"/>
            <consortium name="The Broad Institute Genome Sequencing Center for Infectious Disease"/>
            <person name="Wu L."/>
            <person name="Ma J."/>
        </authorList>
    </citation>
    <scope>NUCLEOTIDE SEQUENCE [LARGE SCALE GENOMIC DNA]</scope>
    <source>
        <strain evidence="5">JCM 30742</strain>
    </source>
</reference>
<dbReference type="Pfam" id="PF13399">
    <property type="entry name" value="LytR_C"/>
    <property type="match status" value="1"/>
</dbReference>
<keyword evidence="2" id="KW-0812">Transmembrane</keyword>
<keyword evidence="2" id="KW-0472">Membrane</keyword>
<feature type="compositionally biased region" description="Acidic residues" evidence="1">
    <location>
        <begin position="82"/>
        <end position="103"/>
    </location>
</feature>
<feature type="region of interest" description="Disordered" evidence="1">
    <location>
        <begin position="73"/>
        <end position="124"/>
    </location>
</feature>